<dbReference type="InterPro" id="IPR036318">
    <property type="entry name" value="FAD-bd_PCMH-like_sf"/>
</dbReference>
<dbReference type="InterPro" id="IPR016169">
    <property type="entry name" value="FAD-bd_PCMH_sub2"/>
</dbReference>
<dbReference type="InterPro" id="IPR016167">
    <property type="entry name" value="FAD-bd_PCMH_sub1"/>
</dbReference>
<dbReference type="InterPro" id="IPR050416">
    <property type="entry name" value="FAD-linked_Oxidoreductase"/>
</dbReference>
<dbReference type="PANTHER" id="PTHR42973">
    <property type="entry name" value="BINDING OXIDOREDUCTASE, PUTATIVE (AFU_ORTHOLOGUE AFUA_1G17690)-RELATED"/>
    <property type="match status" value="1"/>
</dbReference>
<dbReference type="GeneID" id="70133268"/>
<gene>
    <name evidence="7" type="ORF">BKA67DRAFT_588425</name>
</gene>
<dbReference type="PANTHER" id="PTHR42973:SF22">
    <property type="entry name" value="FAD-BINDING PCMH-TYPE DOMAIN-CONTAINING PROTEIN-RELATED"/>
    <property type="match status" value="1"/>
</dbReference>
<dbReference type="Gene3D" id="3.30.465.10">
    <property type="match status" value="1"/>
</dbReference>
<feature type="domain" description="FAD-binding PCMH-type" evidence="6">
    <location>
        <begin position="66"/>
        <end position="237"/>
    </location>
</feature>
<dbReference type="OrthoDB" id="2151789at2759"/>
<dbReference type="Proteomes" id="UP000758603">
    <property type="component" value="Unassembled WGS sequence"/>
</dbReference>
<evidence type="ECO:0000256" key="1">
    <source>
        <dbReference type="ARBA" id="ARBA00005466"/>
    </source>
</evidence>
<dbReference type="InterPro" id="IPR016166">
    <property type="entry name" value="FAD-bd_PCMH"/>
</dbReference>
<protein>
    <recommendedName>
        <fullName evidence="6">FAD-binding PCMH-type domain-containing protein</fullName>
    </recommendedName>
</protein>
<proteinExistence type="inferred from homology"/>
<dbReference type="GO" id="GO:0071949">
    <property type="term" value="F:FAD binding"/>
    <property type="evidence" value="ECO:0007669"/>
    <property type="project" value="InterPro"/>
</dbReference>
<name>A0A9P8REM4_9PEZI</name>
<keyword evidence="5" id="KW-0732">Signal</keyword>
<evidence type="ECO:0000256" key="2">
    <source>
        <dbReference type="ARBA" id="ARBA00022630"/>
    </source>
</evidence>
<evidence type="ECO:0000256" key="5">
    <source>
        <dbReference type="SAM" id="SignalP"/>
    </source>
</evidence>
<dbReference type="RefSeq" id="XP_045951132.1">
    <property type="nucleotide sequence ID" value="XM_046104377.1"/>
</dbReference>
<dbReference type="EMBL" id="JAGPXC010000014">
    <property type="protein sequence ID" value="KAH6640058.1"/>
    <property type="molecule type" value="Genomic_DNA"/>
</dbReference>
<keyword evidence="3" id="KW-0274">FAD</keyword>
<feature type="signal peptide" evidence="5">
    <location>
        <begin position="1"/>
        <end position="21"/>
    </location>
</feature>
<evidence type="ECO:0000313" key="7">
    <source>
        <dbReference type="EMBL" id="KAH6640058.1"/>
    </source>
</evidence>
<dbReference type="GO" id="GO:0016491">
    <property type="term" value="F:oxidoreductase activity"/>
    <property type="evidence" value="ECO:0007669"/>
    <property type="project" value="UniProtKB-KW"/>
</dbReference>
<dbReference type="PROSITE" id="PS51387">
    <property type="entry name" value="FAD_PCMH"/>
    <property type="match status" value="1"/>
</dbReference>
<keyword evidence="4" id="KW-0560">Oxidoreductase</keyword>
<evidence type="ECO:0000256" key="4">
    <source>
        <dbReference type="ARBA" id="ARBA00023002"/>
    </source>
</evidence>
<reference evidence="7" key="1">
    <citation type="journal article" date="2021" name="Nat. Commun.">
        <title>Genetic determinants of endophytism in the Arabidopsis root mycobiome.</title>
        <authorList>
            <person name="Mesny F."/>
            <person name="Miyauchi S."/>
            <person name="Thiergart T."/>
            <person name="Pickel B."/>
            <person name="Atanasova L."/>
            <person name="Karlsson M."/>
            <person name="Huettel B."/>
            <person name="Barry K.W."/>
            <person name="Haridas S."/>
            <person name="Chen C."/>
            <person name="Bauer D."/>
            <person name="Andreopoulos W."/>
            <person name="Pangilinan J."/>
            <person name="LaButti K."/>
            <person name="Riley R."/>
            <person name="Lipzen A."/>
            <person name="Clum A."/>
            <person name="Drula E."/>
            <person name="Henrissat B."/>
            <person name="Kohler A."/>
            <person name="Grigoriev I.V."/>
            <person name="Martin F.M."/>
            <person name="Hacquard S."/>
        </authorList>
    </citation>
    <scope>NUCLEOTIDE SEQUENCE</scope>
    <source>
        <strain evidence="7">MPI-SDFR-AT-0073</strain>
    </source>
</reference>
<comment type="similarity">
    <text evidence="1">Belongs to the oxygen-dependent FAD-linked oxidoreductase family.</text>
</comment>
<dbReference type="InterPro" id="IPR006094">
    <property type="entry name" value="Oxid_FAD_bind_N"/>
</dbReference>
<organism evidence="7 8">
    <name type="scientific">Truncatella angustata</name>
    <dbReference type="NCBI Taxonomy" id="152316"/>
    <lineage>
        <taxon>Eukaryota</taxon>
        <taxon>Fungi</taxon>
        <taxon>Dikarya</taxon>
        <taxon>Ascomycota</taxon>
        <taxon>Pezizomycotina</taxon>
        <taxon>Sordariomycetes</taxon>
        <taxon>Xylariomycetidae</taxon>
        <taxon>Amphisphaeriales</taxon>
        <taxon>Sporocadaceae</taxon>
        <taxon>Truncatella</taxon>
    </lineage>
</organism>
<evidence type="ECO:0000313" key="8">
    <source>
        <dbReference type="Proteomes" id="UP000758603"/>
    </source>
</evidence>
<dbReference type="Gene3D" id="3.30.43.10">
    <property type="entry name" value="Uridine Diphospho-n-acetylenolpyruvylglucosamine Reductase, domain 2"/>
    <property type="match status" value="1"/>
</dbReference>
<dbReference type="AlphaFoldDB" id="A0A9P8REM4"/>
<evidence type="ECO:0000259" key="6">
    <source>
        <dbReference type="PROSITE" id="PS51387"/>
    </source>
</evidence>
<comment type="caution">
    <text evidence="7">The sequence shown here is derived from an EMBL/GenBank/DDBJ whole genome shotgun (WGS) entry which is preliminary data.</text>
</comment>
<sequence length="494" mass="53182">MMITSPPYLLLAVAAAPVVSALAVSTPGSVACANITSSLGSSKVVSTSLNPKYVATTQDYWNARQSAYDPTCIVYAESAQDVSISLEAIKSAGSRFAIKAGGHNPNTFFSSVDSGVLISLEQMTGKSYDATSTLATYEPGSNWGDLYEYYQPLGRTVMGGRLAGVGTGLALGGGLSYLSPQYGIACDSFRELEVVLPSGDVVIASNTSNPDLFLGLRGGGGNAYGVVTKYTVQTRPIGNFYAGNIVYLFDYCDEVLEAIHDFIAYNTDSKATILPTYEKLSTPDLTLNLDQAIVLFLVYDGEDPGTAFDNFTSIPHLIDTRSIKSYTEVANMPLPFTADLTRADNVFRSGVHHIEDNSYRTALETWRTWADTNKGSYIHTGLYMYPVARSLTDGSNANGGNAMQLPDGPWFWTAYDIATPPLLLDSVYDAIQESFRKMVAATPDAPDLPLFLNEAAKDQNPLATFGSFAELQKIKSKYDPDGFFAGKTGGWSFA</sequence>
<feature type="chain" id="PRO_5040130155" description="FAD-binding PCMH-type domain-containing protein" evidence="5">
    <location>
        <begin position="22"/>
        <end position="494"/>
    </location>
</feature>
<keyword evidence="8" id="KW-1185">Reference proteome</keyword>
<evidence type="ECO:0000256" key="3">
    <source>
        <dbReference type="ARBA" id="ARBA00022827"/>
    </source>
</evidence>
<accession>A0A9P8REM4</accession>
<dbReference type="Gene3D" id="3.40.462.20">
    <property type="match status" value="1"/>
</dbReference>
<dbReference type="Pfam" id="PF01565">
    <property type="entry name" value="FAD_binding_4"/>
    <property type="match status" value="1"/>
</dbReference>
<dbReference type="SUPFAM" id="SSF56176">
    <property type="entry name" value="FAD-binding/transporter-associated domain-like"/>
    <property type="match status" value="1"/>
</dbReference>
<keyword evidence="2" id="KW-0285">Flavoprotein</keyword>